<accession>A0A2C6Z3X0</accession>
<dbReference type="PANTHER" id="PTHR48228:SF5">
    <property type="entry name" value="ALPHA-METHYLACYL-COA RACEMASE"/>
    <property type="match status" value="1"/>
</dbReference>
<dbReference type="InterPro" id="IPR044855">
    <property type="entry name" value="CoA-Trfase_III_dom3_sf"/>
</dbReference>
<gene>
    <name evidence="1" type="ORF">CR162_19645</name>
</gene>
<dbReference type="Gene3D" id="3.40.50.10540">
    <property type="entry name" value="Crotonobetainyl-coa:carnitine coa-transferase, domain 1"/>
    <property type="match status" value="1"/>
</dbReference>
<dbReference type="InterPro" id="IPR023606">
    <property type="entry name" value="CoA-Trfase_III_dom_1_sf"/>
</dbReference>
<keyword evidence="2" id="KW-1185">Reference proteome</keyword>
<dbReference type="InterPro" id="IPR050509">
    <property type="entry name" value="CoA-transferase_III"/>
</dbReference>
<dbReference type="AlphaFoldDB" id="A0A2C6Z3X0"/>
<keyword evidence="1" id="KW-0413">Isomerase</keyword>
<evidence type="ECO:0000313" key="2">
    <source>
        <dbReference type="Proteomes" id="UP000223527"/>
    </source>
</evidence>
<dbReference type="OrthoDB" id="7457784at2"/>
<name>A0A2C6Z3X0_9PROT</name>
<reference evidence="1 2" key="1">
    <citation type="submission" date="2017-10" db="EMBL/GenBank/DDBJ databases">
        <authorList>
            <person name="Banno H."/>
            <person name="Chua N.-H."/>
        </authorList>
    </citation>
    <scope>NUCLEOTIDE SEQUENCE [LARGE SCALE GENOMIC DNA]</scope>
    <source>
        <strain evidence="1 2">YW11</strain>
    </source>
</reference>
<protein>
    <submittedName>
        <fullName evidence="1">2-methylfumaryl-CoA isomerase</fullName>
    </submittedName>
</protein>
<dbReference type="Gene3D" id="3.30.1540.10">
    <property type="entry name" value="formyl-coa transferase, domain 3"/>
    <property type="match status" value="1"/>
</dbReference>
<dbReference type="Proteomes" id="UP000223527">
    <property type="component" value="Unassembled WGS sequence"/>
</dbReference>
<dbReference type="GO" id="GO:0016853">
    <property type="term" value="F:isomerase activity"/>
    <property type="evidence" value="ECO:0007669"/>
    <property type="project" value="UniProtKB-KW"/>
</dbReference>
<comment type="caution">
    <text evidence="1">The sequence shown here is derived from an EMBL/GenBank/DDBJ whole genome shotgun (WGS) entry which is preliminary data.</text>
</comment>
<evidence type="ECO:0000313" key="1">
    <source>
        <dbReference type="EMBL" id="PHK93221.1"/>
    </source>
</evidence>
<dbReference type="PANTHER" id="PTHR48228">
    <property type="entry name" value="SUCCINYL-COA--D-CITRAMALATE COA-TRANSFERASE"/>
    <property type="match status" value="1"/>
</dbReference>
<dbReference type="Pfam" id="PF02515">
    <property type="entry name" value="CoA_transf_3"/>
    <property type="match status" value="1"/>
</dbReference>
<dbReference type="EMBL" id="PDNU01000057">
    <property type="protein sequence ID" value="PHK93221.1"/>
    <property type="molecule type" value="Genomic_DNA"/>
</dbReference>
<sequence length="416" mass="43849">MSGGILEGLRVVEVSAFIAAPLGGMTLAQLGAEVIRIDPISGNIDYRRWPLAPSGSSIYWASLNRGKRSVALALNRPEGQEIARALIARPDGAGEREGGILLTNLPAAGWMSHAALSRHRADLIMLRLTGNHDGSGAMDYTVNCASGFPVATGRDAAPVNHVLPAWDIAAGLYLSTGLLAAERARRKDGQGREVTLALSDVMLASVGNLGYLADVQVNGTVRPPMGNDLYGALGRDFTTRDGRSVMIVAISNRQWRAIGQATGLAEKFAMIGPMMEVDLDTEGGRFDARGAIFALLEHWCAARSLAEIAAAFEGSGVLWGPYQDFGQLLTEDPRCSQTNPMFGRIDQPGIGNILAPAGPLGFSGMERLPPRPAPVLGQDTDQVLAEVLGLSAAAIGKLHDAGTVAGPMPFDIPQAR</sequence>
<dbReference type="InterPro" id="IPR003673">
    <property type="entry name" value="CoA-Trfase_fam_III"/>
</dbReference>
<dbReference type="SUPFAM" id="SSF89796">
    <property type="entry name" value="CoA-transferase family III (CaiB/BaiF)"/>
    <property type="match status" value="1"/>
</dbReference>
<dbReference type="RefSeq" id="WP_099097215.1">
    <property type="nucleotide sequence ID" value="NZ_PDNU01000057.1"/>
</dbReference>
<proteinExistence type="predicted"/>
<organism evidence="1 2">
    <name type="scientific">Teichococcus rhizosphaerae</name>
    <dbReference type="NCBI Taxonomy" id="1335062"/>
    <lineage>
        <taxon>Bacteria</taxon>
        <taxon>Pseudomonadati</taxon>
        <taxon>Pseudomonadota</taxon>
        <taxon>Alphaproteobacteria</taxon>
        <taxon>Acetobacterales</taxon>
        <taxon>Roseomonadaceae</taxon>
        <taxon>Roseomonas</taxon>
    </lineage>
</organism>